<evidence type="ECO:0000256" key="2">
    <source>
        <dbReference type="ARBA" id="ARBA00023172"/>
    </source>
</evidence>
<dbReference type="InterPro" id="IPR011010">
    <property type="entry name" value="DNA_brk_join_enz"/>
</dbReference>
<dbReference type="PROSITE" id="PS51898">
    <property type="entry name" value="TYR_RECOMBINASE"/>
    <property type="match status" value="1"/>
</dbReference>
<dbReference type="Gene3D" id="1.10.443.10">
    <property type="entry name" value="Intergrase catalytic core"/>
    <property type="match status" value="1"/>
</dbReference>
<protein>
    <submittedName>
        <fullName evidence="4">Site-specific integrase</fullName>
    </submittedName>
</protein>
<comment type="caution">
    <text evidence="4">The sequence shown here is derived from an EMBL/GenBank/DDBJ whole genome shotgun (WGS) entry which is preliminary data.</text>
</comment>
<evidence type="ECO:0000313" key="5">
    <source>
        <dbReference type="Proteomes" id="UP001338309"/>
    </source>
</evidence>
<dbReference type="InterPro" id="IPR013762">
    <property type="entry name" value="Integrase-like_cat_sf"/>
</dbReference>
<feature type="domain" description="Tyr recombinase" evidence="3">
    <location>
        <begin position="205"/>
        <end position="392"/>
    </location>
</feature>
<sequence length="409" mass="47695">MATIQITLKSRKKRDGTYPVVIRICHHKQYLDIPTNESIPISKFDRKRGRIIGDNSISYHLEELKELYSKKLRMFIGQNTNREFEFEELKSFILQKSNDELTIKEFWEQIIVQLNNSGRTGSATIYKSTYSILSGIISLHGNFSTIGIKDLMEIEKVLRSRGNNWNSIGVYMRTFRAICNKAIQYNLICHEWYPFRNYKIRKEKTIPRVLSLQEIQRYFNAGFLPKSPLYKVWNVGKLLFMLRGINLRDLLFLTKENIKSGRIIYQRGKTGKIYSIKLDSRIIETFQSFEHDRISLLGLMLDFHIQNPVQSISSRALVSKRINKKLKLIGEKLEFQEPLTSYVFRYTYANVAKKLGFSKDLIAEALGHEYGNSVTGIYLELFDQQSLDNMATKILDSVTNQSNYSNQND</sequence>
<dbReference type="EMBL" id="BTPD01000012">
    <property type="protein sequence ID" value="GMQ30796.1"/>
    <property type="molecule type" value="Genomic_DNA"/>
</dbReference>
<dbReference type="Pfam" id="PF13102">
    <property type="entry name" value="Phage_int_SAM_5"/>
    <property type="match status" value="1"/>
</dbReference>
<gene>
    <name evidence="4" type="ORF">Aconfl_34390</name>
</gene>
<keyword evidence="2" id="KW-0233">DNA recombination</keyword>
<dbReference type="InterPro" id="IPR002104">
    <property type="entry name" value="Integrase_catalytic"/>
</dbReference>
<evidence type="ECO:0000256" key="1">
    <source>
        <dbReference type="ARBA" id="ARBA00023125"/>
    </source>
</evidence>
<dbReference type="InterPro" id="IPR025269">
    <property type="entry name" value="SAM-like_dom"/>
</dbReference>
<proteinExistence type="predicted"/>
<dbReference type="Proteomes" id="UP001338309">
    <property type="component" value="Unassembled WGS sequence"/>
</dbReference>
<dbReference type="Gene3D" id="1.10.150.130">
    <property type="match status" value="1"/>
</dbReference>
<dbReference type="RefSeq" id="WP_338225503.1">
    <property type="nucleotide sequence ID" value="NZ_BTPD01000012.1"/>
</dbReference>
<dbReference type="SUPFAM" id="SSF56349">
    <property type="entry name" value="DNA breaking-rejoining enzymes"/>
    <property type="match status" value="1"/>
</dbReference>
<keyword evidence="1" id="KW-0238">DNA-binding</keyword>
<evidence type="ECO:0000313" key="4">
    <source>
        <dbReference type="EMBL" id="GMQ30796.1"/>
    </source>
</evidence>
<name>A0ABQ6PT30_9BACT</name>
<accession>A0ABQ6PT30</accession>
<organism evidence="4 5">
    <name type="scientific">Algoriphagus confluentis</name>
    <dbReference type="NCBI Taxonomy" id="1697556"/>
    <lineage>
        <taxon>Bacteria</taxon>
        <taxon>Pseudomonadati</taxon>
        <taxon>Bacteroidota</taxon>
        <taxon>Cytophagia</taxon>
        <taxon>Cytophagales</taxon>
        <taxon>Cyclobacteriaceae</taxon>
        <taxon>Algoriphagus</taxon>
    </lineage>
</organism>
<keyword evidence="5" id="KW-1185">Reference proteome</keyword>
<reference evidence="4 5" key="1">
    <citation type="submission" date="2023-08" db="EMBL/GenBank/DDBJ databases">
        <title>Draft genome sequence of Algoriphagus confluentis.</title>
        <authorList>
            <person name="Takatani N."/>
            <person name="Hosokawa M."/>
            <person name="Sawabe T."/>
        </authorList>
    </citation>
    <scope>NUCLEOTIDE SEQUENCE [LARGE SCALE GENOMIC DNA]</scope>
    <source>
        <strain evidence="4 5">NBRC 111222</strain>
    </source>
</reference>
<dbReference type="InterPro" id="IPR010998">
    <property type="entry name" value="Integrase_recombinase_N"/>
</dbReference>
<evidence type="ECO:0000259" key="3">
    <source>
        <dbReference type="PROSITE" id="PS51898"/>
    </source>
</evidence>